<keyword evidence="10" id="KW-1185">Reference proteome</keyword>
<protein>
    <submittedName>
        <fullName evidence="9">MotA/TolQ/ExbB proton channel family protein</fullName>
    </submittedName>
</protein>
<dbReference type="PANTHER" id="PTHR30625">
    <property type="entry name" value="PROTEIN TOLQ"/>
    <property type="match status" value="1"/>
</dbReference>
<feature type="transmembrane region" description="Helical" evidence="7">
    <location>
        <begin position="104"/>
        <end position="125"/>
    </location>
</feature>
<evidence type="ECO:0000313" key="9">
    <source>
        <dbReference type="EMBL" id="MDT7043915.1"/>
    </source>
</evidence>
<dbReference type="InterPro" id="IPR002898">
    <property type="entry name" value="MotA_ExbB_proton_chnl"/>
</dbReference>
<evidence type="ECO:0000256" key="5">
    <source>
        <dbReference type="ARBA" id="ARBA00023136"/>
    </source>
</evidence>
<keyword evidence="6" id="KW-0653">Protein transport</keyword>
<evidence type="ECO:0000256" key="1">
    <source>
        <dbReference type="ARBA" id="ARBA00004651"/>
    </source>
</evidence>
<comment type="caution">
    <text evidence="9">The sequence shown here is derived from an EMBL/GenBank/DDBJ whole genome shotgun (WGS) entry which is preliminary data.</text>
</comment>
<dbReference type="RefSeq" id="WP_313834501.1">
    <property type="nucleotide sequence ID" value="NZ_JAQOUE010000002.1"/>
</dbReference>
<evidence type="ECO:0000256" key="6">
    <source>
        <dbReference type="RuleBase" id="RU004057"/>
    </source>
</evidence>
<gene>
    <name evidence="9" type="ORF">PPG34_16305</name>
</gene>
<dbReference type="Pfam" id="PF01618">
    <property type="entry name" value="MotA_ExbB"/>
    <property type="match status" value="1"/>
</dbReference>
<comment type="similarity">
    <text evidence="6">Belongs to the exbB/tolQ family.</text>
</comment>
<reference evidence="9 10" key="1">
    <citation type="journal article" date="2023" name="ISME J.">
        <title>Cultivation and genomic characterization of novel and ubiquitous marine nitrite-oxidizing bacteria from the Nitrospirales.</title>
        <authorList>
            <person name="Mueller A.J."/>
            <person name="Daebeler A."/>
            <person name="Herbold C.W."/>
            <person name="Kirkegaard R.H."/>
            <person name="Daims H."/>
        </authorList>
    </citation>
    <scope>NUCLEOTIDE SEQUENCE [LARGE SCALE GENOMIC DNA]</scope>
    <source>
        <strain evidence="9 10">EB</strain>
    </source>
</reference>
<feature type="transmembrane region" description="Helical" evidence="7">
    <location>
        <begin position="6"/>
        <end position="27"/>
    </location>
</feature>
<accession>A0ABU3KBM8</accession>
<keyword evidence="5 7" id="KW-0472">Membrane</keyword>
<dbReference type="Proteomes" id="UP001250932">
    <property type="component" value="Unassembled WGS sequence"/>
</dbReference>
<evidence type="ECO:0000256" key="2">
    <source>
        <dbReference type="ARBA" id="ARBA00022475"/>
    </source>
</evidence>
<keyword evidence="3 7" id="KW-0812">Transmembrane</keyword>
<evidence type="ECO:0000259" key="8">
    <source>
        <dbReference type="Pfam" id="PF01618"/>
    </source>
</evidence>
<keyword evidence="4 7" id="KW-1133">Transmembrane helix</keyword>
<evidence type="ECO:0000313" key="10">
    <source>
        <dbReference type="Proteomes" id="UP001250932"/>
    </source>
</evidence>
<organism evidence="9 10">
    <name type="scientific">Candidatus Nitronereus thalassa</name>
    <dbReference type="NCBI Taxonomy" id="3020898"/>
    <lineage>
        <taxon>Bacteria</taxon>
        <taxon>Pseudomonadati</taxon>
        <taxon>Nitrospirota</taxon>
        <taxon>Nitrospiria</taxon>
        <taxon>Nitrospirales</taxon>
        <taxon>Nitrospiraceae</taxon>
        <taxon>Candidatus Nitronereus</taxon>
    </lineage>
</organism>
<sequence>MIQMFMAGGWMMIPIVISSLVAVAIVLERGWWFYHMPPNDHADRLINLVTQGKLTDALAFNDREPHFMLRVLKAGLQARTAAPEKAMEAAAIAELSRMKRGMPALDTIITLAPLLGLLGTIIGMIDSFGVMADQGIGQPHAVTGGVAEALICTAAGIFVAVIALVPYNYFQARIEQYTELIEYYATRLESALQETLEKTPRETPSRPKKESPN</sequence>
<evidence type="ECO:0000256" key="3">
    <source>
        <dbReference type="ARBA" id="ARBA00022692"/>
    </source>
</evidence>
<keyword evidence="2" id="KW-1003">Cell membrane</keyword>
<dbReference type="InterPro" id="IPR050790">
    <property type="entry name" value="ExbB/TolQ_transport"/>
</dbReference>
<comment type="subcellular location">
    <subcellularLocation>
        <location evidence="1">Cell membrane</location>
        <topology evidence="1">Multi-pass membrane protein</topology>
    </subcellularLocation>
    <subcellularLocation>
        <location evidence="6">Membrane</location>
        <topology evidence="6">Multi-pass membrane protein</topology>
    </subcellularLocation>
</comment>
<proteinExistence type="inferred from homology"/>
<dbReference type="EMBL" id="JAQOUE010000002">
    <property type="protein sequence ID" value="MDT7043915.1"/>
    <property type="molecule type" value="Genomic_DNA"/>
</dbReference>
<feature type="transmembrane region" description="Helical" evidence="7">
    <location>
        <begin position="145"/>
        <end position="167"/>
    </location>
</feature>
<evidence type="ECO:0000256" key="4">
    <source>
        <dbReference type="ARBA" id="ARBA00022989"/>
    </source>
</evidence>
<evidence type="ECO:0000256" key="7">
    <source>
        <dbReference type="SAM" id="Phobius"/>
    </source>
</evidence>
<keyword evidence="6" id="KW-0813">Transport</keyword>
<name>A0ABU3KBM8_9BACT</name>
<feature type="domain" description="MotA/TolQ/ExbB proton channel" evidence="8">
    <location>
        <begin position="68"/>
        <end position="182"/>
    </location>
</feature>
<dbReference type="PANTHER" id="PTHR30625:SF11">
    <property type="entry name" value="MOTA_TOLQ_EXBB PROTON CHANNEL DOMAIN-CONTAINING PROTEIN"/>
    <property type="match status" value="1"/>
</dbReference>